<feature type="domain" description="Antitoxin Xre/MbcA/ParS-like toxin-binding" evidence="1">
    <location>
        <begin position="90"/>
        <end position="140"/>
    </location>
</feature>
<dbReference type="EMBL" id="MZXV01000013">
    <property type="protein sequence ID" value="PZV39500.1"/>
    <property type="molecule type" value="Genomic_DNA"/>
</dbReference>
<accession>A0A2W7C8K0</accession>
<sequence length="142" mass="15838">MQLQPIVTTPATVGSVITDDEAGALARTTVNLFKAWNLTDLEACILLGGMSARTWARWKIGARWKEGGIGRIDRDLRTRMAHLMGIHKGLRYLFTEPARGYAWIRKPNAIFGGQSALDLMLRGEIADLAAMREWLDAERGAW</sequence>
<evidence type="ECO:0000259" key="2">
    <source>
        <dbReference type="Pfam" id="PF20432"/>
    </source>
</evidence>
<evidence type="ECO:0000313" key="3">
    <source>
        <dbReference type="EMBL" id="PZV39500.1"/>
    </source>
</evidence>
<comment type="caution">
    <text evidence="3">The sequence shown here is derived from an EMBL/GenBank/DDBJ whole genome shotgun (WGS) entry which is preliminary data.</text>
</comment>
<proteinExistence type="predicted"/>
<keyword evidence="4" id="KW-1185">Reference proteome</keyword>
<gene>
    <name evidence="3" type="ORF">B5V02_05920</name>
</gene>
<reference evidence="4" key="1">
    <citation type="submission" date="2017-03" db="EMBL/GenBank/DDBJ databases">
        <authorList>
            <person name="Safronova V.I."/>
            <person name="Sazanova A.L."/>
            <person name="Chirak E.R."/>
        </authorList>
    </citation>
    <scope>NUCLEOTIDE SEQUENCE [LARGE SCALE GENOMIC DNA]</scope>
    <source>
        <strain evidence="4">Ach-343</strain>
    </source>
</reference>
<evidence type="ECO:0000313" key="4">
    <source>
        <dbReference type="Proteomes" id="UP000248616"/>
    </source>
</evidence>
<dbReference type="Proteomes" id="UP000248616">
    <property type="component" value="Unassembled WGS sequence"/>
</dbReference>
<dbReference type="AlphaFoldDB" id="A0A2W7C8K0"/>
<organism evidence="3 4">
    <name type="scientific">Mesorhizobium kowhaii</name>
    <dbReference type="NCBI Taxonomy" id="1300272"/>
    <lineage>
        <taxon>Bacteria</taxon>
        <taxon>Pseudomonadati</taxon>
        <taxon>Pseudomonadota</taxon>
        <taxon>Alphaproteobacteria</taxon>
        <taxon>Hyphomicrobiales</taxon>
        <taxon>Phyllobacteriaceae</taxon>
        <taxon>Mesorhizobium</taxon>
    </lineage>
</organism>
<feature type="domain" description="Antitoxin Xre-like helix-turn-helix" evidence="2">
    <location>
        <begin position="16"/>
        <end position="84"/>
    </location>
</feature>
<name>A0A2W7C8K0_9HYPH</name>
<evidence type="ECO:0000259" key="1">
    <source>
        <dbReference type="Pfam" id="PF09722"/>
    </source>
</evidence>
<dbReference type="InterPro" id="IPR024467">
    <property type="entry name" value="Xre/MbcA/ParS-like_toxin-bd"/>
</dbReference>
<dbReference type="RefSeq" id="WP_111543249.1">
    <property type="nucleotide sequence ID" value="NZ_MZXV01000013.1"/>
</dbReference>
<dbReference type="OrthoDB" id="117888at2"/>
<protein>
    <submittedName>
        <fullName evidence="3">Uncharacterized protein</fullName>
    </submittedName>
</protein>
<dbReference type="Pfam" id="PF09722">
    <property type="entry name" value="Xre_MbcA_ParS_C"/>
    <property type="match status" value="1"/>
</dbReference>
<dbReference type="Pfam" id="PF20432">
    <property type="entry name" value="Xre-like-HTH"/>
    <property type="match status" value="1"/>
</dbReference>
<dbReference type="InterPro" id="IPR046847">
    <property type="entry name" value="Xre-like_HTH"/>
</dbReference>